<feature type="domain" description="Purple acid phosphatase N-terminal" evidence="4">
    <location>
        <begin position="133"/>
        <end position="220"/>
    </location>
</feature>
<evidence type="ECO:0000256" key="2">
    <source>
        <dbReference type="SAM" id="MobiDB-lite"/>
    </source>
</evidence>
<dbReference type="InterPro" id="IPR015914">
    <property type="entry name" value="PAPs_N"/>
</dbReference>
<dbReference type="Proteomes" id="UP000312032">
    <property type="component" value="Unassembled WGS sequence"/>
</dbReference>
<dbReference type="InterPro" id="IPR004843">
    <property type="entry name" value="Calcineurin-like_PHP"/>
</dbReference>
<dbReference type="GO" id="GO:0046872">
    <property type="term" value="F:metal ion binding"/>
    <property type="evidence" value="ECO:0007669"/>
    <property type="project" value="InterPro"/>
</dbReference>
<dbReference type="Pfam" id="PF00149">
    <property type="entry name" value="Metallophos"/>
    <property type="match status" value="1"/>
</dbReference>
<evidence type="ECO:0000313" key="6">
    <source>
        <dbReference type="Proteomes" id="UP000312032"/>
    </source>
</evidence>
<proteinExistence type="predicted"/>
<dbReference type="SUPFAM" id="SSF49363">
    <property type="entry name" value="Purple acid phosphatase, N-terminal domain"/>
    <property type="match status" value="1"/>
</dbReference>
<comment type="caution">
    <text evidence="5">The sequence shown here is derived from an EMBL/GenBank/DDBJ whole genome shotgun (WGS) entry which is preliminary data.</text>
</comment>
<dbReference type="InterPro" id="IPR008963">
    <property type="entry name" value="Purple_acid_Pase-like_N"/>
</dbReference>
<evidence type="ECO:0000259" key="4">
    <source>
        <dbReference type="Pfam" id="PF16656"/>
    </source>
</evidence>
<dbReference type="PANTHER" id="PTHR45867:SF3">
    <property type="entry name" value="ACID PHOSPHATASE TYPE 7"/>
    <property type="match status" value="1"/>
</dbReference>
<evidence type="ECO:0000259" key="3">
    <source>
        <dbReference type="Pfam" id="PF00149"/>
    </source>
</evidence>
<feature type="domain" description="Calcineurin-like phosphoesterase" evidence="3">
    <location>
        <begin position="230"/>
        <end position="428"/>
    </location>
</feature>
<evidence type="ECO:0000256" key="1">
    <source>
        <dbReference type="ARBA" id="ARBA00022729"/>
    </source>
</evidence>
<dbReference type="Gene3D" id="3.60.21.10">
    <property type="match status" value="1"/>
</dbReference>
<dbReference type="EMBL" id="VDHJ01000002">
    <property type="protein sequence ID" value="TNL99788.1"/>
    <property type="molecule type" value="Genomic_DNA"/>
</dbReference>
<organism evidence="5 6">
    <name type="scientific">Corynebacterium tapiri</name>
    <dbReference type="NCBI Taxonomy" id="1448266"/>
    <lineage>
        <taxon>Bacteria</taxon>
        <taxon>Bacillati</taxon>
        <taxon>Actinomycetota</taxon>
        <taxon>Actinomycetes</taxon>
        <taxon>Mycobacteriales</taxon>
        <taxon>Corynebacteriaceae</taxon>
        <taxon>Corynebacterium</taxon>
    </lineage>
</organism>
<dbReference type="OrthoDB" id="9804511at2"/>
<dbReference type="Pfam" id="PF16656">
    <property type="entry name" value="Pur_ac_phosph_N"/>
    <property type="match status" value="1"/>
</dbReference>
<dbReference type="InterPro" id="IPR029052">
    <property type="entry name" value="Metallo-depent_PP-like"/>
</dbReference>
<protein>
    <submittedName>
        <fullName evidence="5">Metallophosphoesterase family protein</fullName>
    </submittedName>
</protein>
<name>A0A5C4U6A5_9CORY</name>
<dbReference type="PANTHER" id="PTHR45867">
    <property type="entry name" value="PURPLE ACID PHOSPHATASE"/>
    <property type="match status" value="1"/>
</dbReference>
<feature type="region of interest" description="Disordered" evidence="2">
    <location>
        <begin position="1"/>
        <end position="32"/>
    </location>
</feature>
<keyword evidence="1" id="KW-0732">Signal</keyword>
<sequence length="541" mass="59259">MCITQTTHRGQGENGGRRGRQERTSGNCHTHHGEIAPLYTTNAGAGFHHEFMLRDLIGHLRFTFGLHGRRQAFIAICFNAGSLHIPKPQDSPTPGLAYPMTRIRISAAALGFATASALIPVTPAAAQSADVFRVMLGVGANESEQTLTWRSPSPAPEQVRFYPTDAPANAVIVDGKAEEHGITTYFSKEAVLTGLEPNTEYAYQIGTEAAGWSQPQSFRTGDGDDTWDFLAFGDAQIGVGGVAFDREQADNWNAAVTAGLADAPNAEMLLSLGDQVDGWGGVAFVTKQYDHFFEPDALRSIPTAVLPGNHETYPTYLEGMAHFREHSALPNEHGDSNYFYERNNALFVSLNTNLSSPEEIADQANFVRSTVAEHGQDKDWVIVTEHHSPFSQGTHYTDDDVRAIREQLTPVFSEVGVDLVLSGHDHIYTRSHLMNGTQPVIPSTAAKRGDVLTPGANETLYIATSTTGAGKFYDFQAEDGRKLPNARQEFLKPEDMHPSTAVWRQDYTPDYSKVAVTPTELTVTTYNVHNPQVVDKVTLRK</sequence>
<dbReference type="AlphaFoldDB" id="A0A5C4U6A5"/>
<dbReference type="SUPFAM" id="SSF56300">
    <property type="entry name" value="Metallo-dependent phosphatases"/>
    <property type="match status" value="1"/>
</dbReference>
<accession>A0A5C4U6A5</accession>
<dbReference type="Gene3D" id="2.60.40.380">
    <property type="entry name" value="Purple acid phosphatase-like, N-terminal"/>
    <property type="match status" value="1"/>
</dbReference>
<evidence type="ECO:0000313" key="5">
    <source>
        <dbReference type="EMBL" id="TNL99788.1"/>
    </source>
</evidence>
<gene>
    <name evidence="5" type="ORF">FHE74_01750</name>
</gene>
<reference evidence="5 6" key="1">
    <citation type="submission" date="2019-06" db="EMBL/GenBank/DDBJ databases">
        <authorList>
            <person name="Li J."/>
        </authorList>
    </citation>
    <scope>NUCLEOTIDE SEQUENCE [LARGE SCALE GENOMIC DNA]</scope>
    <source>
        <strain evidence="5 6">LMG 28165</strain>
    </source>
</reference>
<keyword evidence="6" id="KW-1185">Reference proteome</keyword>
<dbReference type="GO" id="GO:0003993">
    <property type="term" value="F:acid phosphatase activity"/>
    <property type="evidence" value="ECO:0007669"/>
    <property type="project" value="InterPro"/>
</dbReference>